<dbReference type="PANTHER" id="PTHR22916:SF3">
    <property type="entry name" value="UDP-GLCNAC:BETAGAL BETA-1,3-N-ACETYLGLUCOSAMINYLTRANSFERASE-LIKE PROTEIN 1"/>
    <property type="match status" value="1"/>
</dbReference>
<dbReference type="Gene3D" id="3.90.550.10">
    <property type="entry name" value="Spore Coat Polysaccharide Biosynthesis Protein SpsA, Chain A"/>
    <property type="match status" value="1"/>
</dbReference>
<dbReference type="RefSeq" id="WP_007882692.1">
    <property type="nucleotide sequence ID" value="NZ_CVRS01000014.1"/>
</dbReference>
<evidence type="ECO:0000313" key="3">
    <source>
        <dbReference type="Proteomes" id="UP000049828"/>
    </source>
</evidence>
<feature type="domain" description="Glycosyltransferase 2-like" evidence="1">
    <location>
        <begin position="6"/>
        <end position="177"/>
    </location>
</feature>
<sequence>MSKKVSVIIPCFNATKWLPKCFLSLVQQTIGIENIELIFVDDASTDNGETWNMLQEFECAYPESILILKLEENMRQGGARNIALQYATGEYIAFVDSDDFVTSDFLQVVYKAALEYNADFVQFEYCYYTENLGAVSSNRTISPEVINITSSIERKQLLVSEKITYGCWNKLYRRSLIELANVSYAEHTIYEEPLFVYPLLFYANKIIILDNVLYFYRQNNTGTMRHDMEQENTLKMHANVQLAVWNFMKRTPFFREYYEEIKLYFLHTYLYETIYFGKLRNFKISLSFFKQLEATVLKEVSDYNISIYSDLIPMQMKLYKKLGHDIDKFWLDNYIEQL</sequence>
<dbReference type="AlphaFoldDB" id="A0A0M6W9V6"/>
<dbReference type="EMBL" id="CVRS01000014">
    <property type="protein sequence ID" value="CRL32396.1"/>
    <property type="molecule type" value="Genomic_DNA"/>
</dbReference>
<dbReference type="InterPro" id="IPR001173">
    <property type="entry name" value="Glyco_trans_2-like"/>
</dbReference>
<dbReference type="GeneID" id="75161784"/>
<proteinExistence type="predicted"/>
<name>A0A0M6W9V6_9FIRM</name>
<protein>
    <submittedName>
        <fullName evidence="2">Glycosyltransferase family 2 modular protein</fullName>
    </submittedName>
</protein>
<dbReference type="SUPFAM" id="SSF53448">
    <property type="entry name" value="Nucleotide-diphospho-sugar transferases"/>
    <property type="match status" value="1"/>
</dbReference>
<organism evidence="2 3">
    <name type="scientific">Roseburia inulinivorans</name>
    <dbReference type="NCBI Taxonomy" id="360807"/>
    <lineage>
        <taxon>Bacteria</taxon>
        <taxon>Bacillati</taxon>
        <taxon>Bacillota</taxon>
        <taxon>Clostridia</taxon>
        <taxon>Lachnospirales</taxon>
        <taxon>Lachnospiraceae</taxon>
        <taxon>Roseburia</taxon>
    </lineage>
</organism>
<evidence type="ECO:0000259" key="1">
    <source>
        <dbReference type="Pfam" id="PF00535"/>
    </source>
</evidence>
<dbReference type="CDD" id="cd00761">
    <property type="entry name" value="Glyco_tranf_GTA_type"/>
    <property type="match status" value="1"/>
</dbReference>
<dbReference type="Pfam" id="PF00535">
    <property type="entry name" value="Glycos_transf_2"/>
    <property type="match status" value="1"/>
</dbReference>
<dbReference type="Proteomes" id="UP000049828">
    <property type="component" value="Unassembled WGS sequence"/>
</dbReference>
<reference evidence="3" key="1">
    <citation type="submission" date="2015-05" db="EMBL/GenBank/DDBJ databases">
        <authorList>
            <consortium name="Pathogen Informatics"/>
        </authorList>
    </citation>
    <scope>NUCLEOTIDE SEQUENCE [LARGE SCALE GENOMIC DNA]</scope>
    <source>
        <strain evidence="3">L1-83</strain>
    </source>
</reference>
<dbReference type="GO" id="GO:0016758">
    <property type="term" value="F:hexosyltransferase activity"/>
    <property type="evidence" value="ECO:0007669"/>
    <property type="project" value="UniProtKB-ARBA"/>
</dbReference>
<dbReference type="InterPro" id="IPR029044">
    <property type="entry name" value="Nucleotide-diphossugar_trans"/>
</dbReference>
<dbReference type="OrthoDB" id="9807674at2"/>
<dbReference type="PANTHER" id="PTHR22916">
    <property type="entry name" value="GLYCOSYLTRANSFERASE"/>
    <property type="match status" value="1"/>
</dbReference>
<gene>
    <name evidence="2" type="ORF">RIL183_12911</name>
</gene>
<keyword evidence="3" id="KW-1185">Reference proteome</keyword>
<accession>A0A0M6W9V6</accession>
<keyword evidence="2" id="KW-0808">Transferase</keyword>
<evidence type="ECO:0000313" key="2">
    <source>
        <dbReference type="EMBL" id="CRL32396.1"/>
    </source>
</evidence>